<accession>A0A9C7FAQ3</accession>
<dbReference type="Proteomes" id="UP001211097">
    <property type="component" value="Chromosome"/>
</dbReference>
<evidence type="ECO:0000256" key="2">
    <source>
        <dbReference type="ARBA" id="ARBA00023172"/>
    </source>
</evidence>
<dbReference type="GO" id="GO:0015074">
    <property type="term" value="P:DNA integration"/>
    <property type="evidence" value="ECO:0007669"/>
    <property type="project" value="InterPro"/>
</dbReference>
<dbReference type="AlphaFoldDB" id="A0A9C7FAQ3"/>
<evidence type="ECO:0008006" key="4">
    <source>
        <dbReference type="Google" id="ProtNLM"/>
    </source>
</evidence>
<evidence type="ECO:0000256" key="1">
    <source>
        <dbReference type="ARBA" id="ARBA00023125"/>
    </source>
</evidence>
<dbReference type="InterPro" id="IPR010998">
    <property type="entry name" value="Integrase_recombinase_N"/>
</dbReference>
<sequence>MKCICIPITEIGVAANDPGKTSVFTVNGASIAFPGVLPIIKNDCSDYKNLDLGKFSNLAKTALERELQKHISGDITKQTLGMFKSRLNARLLPFFEEFLVKDIHYEEIVGFINYLYAHNVKPVTIKQYLGLLRRILMLALEKELIFKIPLFPKIKAKSIPRGGFTCSEYRKLLKTSRAMAPKEGYIKAGHRTTSGGAYIKSDAVPIEMTWLIQFMVNSFVRPVDIKLIQHKHIESITGNNTYLRLNLPKTKGHSGQIVTLRSAKFIYERLQRYQSSRGYGGPNDYLFLPEASDRQGAIQLISGHFRKILLNSNLSIGQEGQTRTLYSLRHTAITFRLLYGRGIDLLTLARNARTSVEMIERFYSSNLTAEMNIEMLQSKRTSVKAPSG</sequence>
<organism evidence="3">
    <name type="scientific">Polynucleobacter yangtzensis</name>
    <dbReference type="NCBI Taxonomy" id="1743159"/>
    <lineage>
        <taxon>Bacteria</taxon>
        <taxon>Pseudomonadati</taxon>
        <taxon>Pseudomonadota</taxon>
        <taxon>Betaproteobacteria</taxon>
        <taxon>Burkholderiales</taxon>
        <taxon>Burkholderiaceae</taxon>
        <taxon>Polynucleobacter</taxon>
    </lineage>
</organism>
<dbReference type="KEGG" id="pyt:PKF023_01190"/>
<dbReference type="EMBL" id="AP026973">
    <property type="protein sequence ID" value="BDT76316.1"/>
    <property type="molecule type" value="Genomic_DNA"/>
</dbReference>
<dbReference type="Gene3D" id="1.10.150.130">
    <property type="match status" value="1"/>
</dbReference>
<proteinExistence type="predicted"/>
<evidence type="ECO:0000313" key="3">
    <source>
        <dbReference type="EMBL" id="BDT76316.1"/>
    </source>
</evidence>
<dbReference type="Gene3D" id="1.10.443.10">
    <property type="entry name" value="Intergrase catalytic core"/>
    <property type="match status" value="1"/>
</dbReference>
<dbReference type="GO" id="GO:0003677">
    <property type="term" value="F:DNA binding"/>
    <property type="evidence" value="ECO:0007669"/>
    <property type="project" value="UniProtKB-KW"/>
</dbReference>
<protein>
    <recommendedName>
        <fullName evidence="4">Tyr recombinase domain-containing protein</fullName>
    </recommendedName>
</protein>
<dbReference type="SUPFAM" id="SSF56349">
    <property type="entry name" value="DNA breaking-rejoining enzymes"/>
    <property type="match status" value="1"/>
</dbReference>
<keyword evidence="1" id="KW-0238">DNA-binding</keyword>
<gene>
    <name evidence="3" type="ORF">PKF023_01190</name>
</gene>
<dbReference type="InterPro" id="IPR011010">
    <property type="entry name" value="DNA_brk_join_enz"/>
</dbReference>
<dbReference type="InterPro" id="IPR013762">
    <property type="entry name" value="Integrase-like_cat_sf"/>
</dbReference>
<dbReference type="RefSeq" id="WP_281742627.1">
    <property type="nucleotide sequence ID" value="NZ_AP026973.1"/>
</dbReference>
<name>A0A9C7FAQ3_9BURK</name>
<dbReference type="GO" id="GO:0006310">
    <property type="term" value="P:DNA recombination"/>
    <property type="evidence" value="ECO:0007669"/>
    <property type="project" value="UniProtKB-KW"/>
</dbReference>
<reference evidence="3" key="1">
    <citation type="submission" date="2022-11" db="EMBL/GenBank/DDBJ databases">
        <title>Complete Genome Sequences of three Polynucleobacter sp. Subcluster PnecC Strains KF022, KF023, and KF032 Isolated from a Shallow Eutrophic Lake in Japan.</title>
        <authorList>
            <person name="Ogata Y."/>
            <person name="Watanabe K."/>
            <person name="Takemine S."/>
            <person name="Shindo C."/>
            <person name="Kurokawa R."/>
            <person name="Suda W."/>
        </authorList>
    </citation>
    <scope>NUCLEOTIDE SEQUENCE</scope>
    <source>
        <strain evidence="3">KF023</strain>
    </source>
</reference>
<keyword evidence="2" id="KW-0233">DNA recombination</keyword>